<protein>
    <recommendedName>
        <fullName evidence="4">EamA domain-containing protein</fullName>
    </recommendedName>
</protein>
<gene>
    <name evidence="5" type="ORF">SNAT2548_LOCUS28790</name>
</gene>
<feature type="transmembrane region" description="Helical" evidence="2">
    <location>
        <begin position="327"/>
        <end position="347"/>
    </location>
</feature>
<evidence type="ECO:0000256" key="3">
    <source>
        <dbReference type="SAM" id="SignalP"/>
    </source>
</evidence>
<feature type="transmembrane region" description="Helical" evidence="2">
    <location>
        <begin position="359"/>
        <end position="383"/>
    </location>
</feature>
<feature type="transmembrane region" description="Helical" evidence="2">
    <location>
        <begin position="236"/>
        <end position="259"/>
    </location>
</feature>
<dbReference type="GO" id="GO:0016020">
    <property type="term" value="C:membrane"/>
    <property type="evidence" value="ECO:0007669"/>
    <property type="project" value="InterPro"/>
</dbReference>
<feature type="transmembrane region" description="Helical" evidence="2">
    <location>
        <begin position="417"/>
        <end position="439"/>
    </location>
</feature>
<reference evidence="5" key="1">
    <citation type="submission" date="2021-02" db="EMBL/GenBank/DDBJ databases">
        <authorList>
            <person name="Dougan E. K."/>
            <person name="Rhodes N."/>
            <person name="Thang M."/>
            <person name="Chan C."/>
        </authorList>
    </citation>
    <scope>NUCLEOTIDE SEQUENCE</scope>
</reference>
<proteinExistence type="predicted"/>
<evidence type="ECO:0000313" key="6">
    <source>
        <dbReference type="Proteomes" id="UP000604046"/>
    </source>
</evidence>
<feature type="transmembrane region" description="Helical" evidence="2">
    <location>
        <begin position="194"/>
        <end position="215"/>
    </location>
</feature>
<keyword evidence="2" id="KW-1133">Transmembrane helix</keyword>
<keyword evidence="3" id="KW-0732">Signal</keyword>
<dbReference type="InterPro" id="IPR000620">
    <property type="entry name" value="EamA_dom"/>
</dbReference>
<feature type="region of interest" description="Disordered" evidence="1">
    <location>
        <begin position="55"/>
        <end position="103"/>
    </location>
</feature>
<organism evidence="5 6">
    <name type="scientific">Symbiodinium natans</name>
    <dbReference type="NCBI Taxonomy" id="878477"/>
    <lineage>
        <taxon>Eukaryota</taxon>
        <taxon>Sar</taxon>
        <taxon>Alveolata</taxon>
        <taxon>Dinophyceae</taxon>
        <taxon>Suessiales</taxon>
        <taxon>Symbiodiniaceae</taxon>
        <taxon>Symbiodinium</taxon>
    </lineage>
</organism>
<dbReference type="AlphaFoldDB" id="A0A812T1Q9"/>
<feature type="domain" description="EamA" evidence="4">
    <location>
        <begin position="327"/>
        <end position="462"/>
    </location>
</feature>
<feature type="transmembrane region" description="Helical" evidence="2">
    <location>
        <begin position="445"/>
        <end position="464"/>
    </location>
</feature>
<keyword evidence="6" id="KW-1185">Reference proteome</keyword>
<dbReference type="Proteomes" id="UP000604046">
    <property type="component" value="Unassembled WGS sequence"/>
</dbReference>
<name>A0A812T1Q9_9DINO</name>
<keyword evidence="2" id="KW-0812">Transmembrane</keyword>
<feature type="transmembrane region" description="Helical" evidence="2">
    <location>
        <begin position="165"/>
        <end position="182"/>
    </location>
</feature>
<accession>A0A812T1Q9</accession>
<sequence>MAWSWLLACSACLLWTVSSSEPAREKLPAQAYDTCQGRTEECDLSLSQLRADKLARAKGGQKTPEHSRVANSATSEEAASKSESSRYSGLAHAGTGTLADGERKSGQHGWMLWKHDPSDSLPAEMMHALDDGTGKLLAFAASGLFLAVCALITELRRPLDMRGCVTLACLASVFFGFDNFFVAHAGNVFQPVEYMSAMLLMVGILSALGSLLLATCCESFRSEVKRCTAEISTVQLVLLLCSGAFIALAQTCGCLSFSLDEANSGPHQSVVVANVPLVGLFFYIYSRETLSSQQIMGCSLIMAGVVYMSGLLSRPVHGQSVLQDRSFLWICVSCVFYAASIVTIRLAGDLPARPKAASIMFLSGLLGFTLLRLLPSEASFLFLRSPAHLVWPFFNAVASMLGLFSVVLSYEVPDCKAALATAIIDSNSVPMCLLNYFLLGKMPEMSELIGMVMVLLGCSVASLTETRKSEAQ</sequence>
<feature type="signal peptide" evidence="3">
    <location>
        <begin position="1"/>
        <end position="19"/>
    </location>
</feature>
<keyword evidence="2" id="KW-0472">Membrane</keyword>
<dbReference type="Pfam" id="PF00892">
    <property type="entry name" value="EamA"/>
    <property type="match status" value="1"/>
</dbReference>
<feature type="chain" id="PRO_5032727248" description="EamA domain-containing protein" evidence="3">
    <location>
        <begin position="20"/>
        <end position="472"/>
    </location>
</feature>
<feature type="transmembrane region" description="Helical" evidence="2">
    <location>
        <begin position="297"/>
        <end position="315"/>
    </location>
</feature>
<dbReference type="OrthoDB" id="10667961at2759"/>
<evidence type="ECO:0000256" key="2">
    <source>
        <dbReference type="SAM" id="Phobius"/>
    </source>
</evidence>
<evidence type="ECO:0000256" key="1">
    <source>
        <dbReference type="SAM" id="MobiDB-lite"/>
    </source>
</evidence>
<evidence type="ECO:0000313" key="5">
    <source>
        <dbReference type="EMBL" id="CAE7514343.1"/>
    </source>
</evidence>
<feature type="transmembrane region" description="Helical" evidence="2">
    <location>
        <begin position="389"/>
        <end position="410"/>
    </location>
</feature>
<evidence type="ECO:0000259" key="4">
    <source>
        <dbReference type="Pfam" id="PF00892"/>
    </source>
</evidence>
<feature type="transmembrane region" description="Helical" evidence="2">
    <location>
        <begin position="265"/>
        <end position="285"/>
    </location>
</feature>
<feature type="transmembrane region" description="Helical" evidence="2">
    <location>
        <begin position="136"/>
        <end position="153"/>
    </location>
</feature>
<comment type="caution">
    <text evidence="5">The sequence shown here is derived from an EMBL/GenBank/DDBJ whole genome shotgun (WGS) entry which is preliminary data.</text>
</comment>
<dbReference type="EMBL" id="CAJNDS010002531">
    <property type="protein sequence ID" value="CAE7514343.1"/>
    <property type="molecule type" value="Genomic_DNA"/>
</dbReference>